<reference evidence="2" key="1">
    <citation type="submission" date="2023-06" db="EMBL/GenBank/DDBJ databases">
        <title>Genome-scale phylogeny and comparative genomics of the fungal order Sordariales.</title>
        <authorList>
            <consortium name="Lawrence Berkeley National Laboratory"/>
            <person name="Hensen N."/>
            <person name="Bonometti L."/>
            <person name="Westerberg I."/>
            <person name="Brannstrom I.O."/>
            <person name="Guillou S."/>
            <person name="Cros-Aarteil S."/>
            <person name="Calhoun S."/>
            <person name="Haridas S."/>
            <person name="Kuo A."/>
            <person name="Mondo S."/>
            <person name="Pangilinan J."/>
            <person name="Riley R."/>
            <person name="Labutti K."/>
            <person name="Andreopoulos B."/>
            <person name="Lipzen A."/>
            <person name="Chen C."/>
            <person name="Yanf M."/>
            <person name="Daum C."/>
            <person name="Ng V."/>
            <person name="Clum A."/>
            <person name="Steindorff A."/>
            <person name="Ohm R."/>
            <person name="Martin F."/>
            <person name="Silar P."/>
            <person name="Natvig D."/>
            <person name="Lalanne C."/>
            <person name="Gautier V."/>
            <person name="Ament-Velasquez S.L."/>
            <person name="Kruys A."/>
            <person name="Hutchinson M.I."/>
            <person name="Powell A.J."/>
            <person name="Barry K."/>
            <person name="Miller A.N."/>
            <person name="Grigoriev I.V."/>
            <person name="Debuchy R."/>
            <person name="Gladieux P."/>
            <person name="Thoren M.H."/>
            <person name="Johannesson H."/>
        </authorList>
    </citation>
    <scope>NUCLEOTIDE SEQUENCE</scope>
    <source>
        <strain evidence="2">SMH4607-1</strain>
    </source>
</reference>
<accession>A0AA40A202</accession>
<name>A0AA40A202_9PEZI</name>
<dbReference type="Proteomes" id="UP001172102">
    <property type="component" value="Unassembled WGS sequence"/>
</dbReference>
<feature type="signal peptide" evidence="1">
    <location>
        <begin position="1"/>
        <end position="18"/>
    </location>
</feature>
<organism evidence="2 3">
    <name type="scientific">Lasiosphaeris hirsuta</name>
    <dbReference type="NCBI Taxonomy" id="260670"/>
    <lineage>
        <taxon>Eukaryota</taxon>
        <taxon>Fungi</taxon>
        <taxon>Dikarya</taxon>
        <taxon>Ascomycota</taxon>
        <taxon>Pezizomycotina</taxon>
        <taxon>Sordariomycetes</taxon>
        <taxon>Sordariomycetidae</taxon>
        <taxon>Sordariales</taxon>
        <taxon>Lasiosphaeriaceae</taxon>
        <taxon>Lasiosphaeris</taxon>
    </lineage>
</organism>
<dbReference type="EMBL" id="JAUKUA010000006">
    <property type="protein sequence ID" value="KAK0707802.1"/>
    <property type="molecule type" value="Genomic_DNA"/>
</dbReference>
<evidence type="ECO:0000313" key="3">
    <source>
        <dbReference type="Proteomes" id="UP001172102"/>
    </source>
</evidence>
<feature type="chain" id="PRO_5041395061" evidence="1">
    <location>
        <begin position="19"/>
        <end position="315"/>
    </location>
</feature>
<evidence type="ECO:0000313" key="2">
    <source>
        <dbReference type="EMBL" id="KAK0707802.1"/>
    </source>
</evidence>
<sequence>MLTSGSHYLLFTLTHVSSHLAPHVWYCCHCGDDHNPNPSNPQSCRLASQLVTAGFVMEIKRQYQHLAFLLFGDTCLEQAASLHHFSDPHKPTVHQNRLRHHAEETSSLGRHLNHANPTIGNVHCQLTSLPVATVHGSGMFLEPDAPSAFPGAMVKLRRLPVQRSAPDPATRTTGTCIPCSKTKTGCLSSMDRQQGIGELKCWDSTRATASAPSFFAPEVLKIGWERRQDGISVDYWDFTKLDVSKERGRDGGGTMGMDAAQTVIKTTSHDASPKLATLSTSMKSASLPRFMTSLRQRYRWSADANRGLRTTLAVH</sequence>
<keyword evidence="3" id="KW-1185">Reference proteome</keyword>
<comment type="caution">
    <text evidence="2">The sequence shown here is derived from an EMBL/GenBank/DDBJ whole genome shotgun (WGS) entry which is preliminary data.</text>
</comment>
<gene>
    <name evidence="2" type="ORF">B0H67DRAFT_322713</name>
</gene>
<keyword evidence="1" id="KW-0732">Signal</keyword>
<protein>
    <submittedName>
        <fullName evidence="2">Uncharacterized protein</fullName>
    </submittedName>
</protein>
<proteinExistence type="predicted"/>
<dbReference type="AlphaFoldDB" id="A0AA40A202"/>
<evidence type="ECO:0000256" key="1">
    <source>
        <dbReference type="SAM" id="SignalP"/>
    </source>
</evidence>